<accession>A0A9P4HFJ4</accession>
<dbReference type="OrthoDB" id="497927at2759"/>
<dbReference type="PANTHER" id="PTHR47098:SF1">
    <property type="entry name" value="PFKB FAMILY CARBOHYDRATE KINASE SUPERFAMILY (AFU_ORTHOLOGUE AFUA_4G09500)"/>
    <property type="match status" value="1"/>
</dbReference>
<dbReference type="InterPro" id="IPR011611">
    <property type="entry name" value="PfkB_dom"/>
</dbReference>
<organism evidence="2 3">
    <name type="scientific">Setomelanomma holmii</name>
    <dbReference type="NCBI Taxonomy" id="210430"/>
    <lineage>
        <taxon>Eukaryota</taxon>
        <taxon>Fungi</taxon>
        <taxon>Dikarya</taxon>
        <taxon>Ascomycota</taxon>
        <taxon>Pezizomycotina</taxon>
        <taxon>Dothideomycetes</taxon>
        <taxon>Pleosporomycetidae</taxon>
        <taxon>Pleosporales</taxon>
        <taxon>Pleosporineae</taxon>
        <taxon>Phaeosphaeriaceae</taxon>
        <taxon>Setomelanomma</taxon>
    </lineage>
</organism>
<dbReference type="Proteomes" id="UP000799777">
    <property type="component" value="Unassembled WGS sequence"/>
</dbReference>
<dbReference type="AlphaFoldDB" id="A0A9P4HFJ4"/>
<reference evidence="2" key="1">
    <citation type="journal article" date="2020" name="Stud. Mycol.">
        <title>101 Dothideomycetes genomes: a test case for predicting lifestyles and emergence of pathogens.</title>
        <authorList>
            <person name="Haridas S."/>
            <person name="Albert R."/>
            <person name="Binder M."/>
            <person name="Bloem J."/>
            <person name="Labutti K."/>
            <person name="Salamov A."/>
            <person name="Andreopoulos B."/>
            <person name="Baker S."/>
            <person name="Barry K."/>
            <person name="Bills G."/>
            <person name="Bluhm B."/>
            <person name="Cannon C."/>
            <person name="Castanera R."/>
            <person name="Culley D."/>
            <person name="Daum C."/>
            <person name="Ezra D."/>
            <person name="Gonzalez J."/>
            <person name="Henrissat B."/>
            <person name="Kuo A."/>
            <person name="Liang C."/>
            <person name="Lipzen A."/>
            <person name="Lutzoni F."/>
            <person name="Magnuson J."/>
            <person name="Mondo S."/>
            <person name="Nolan M."/>
            <person name="Ohm R."/>
            <person name="Pangilinan J."/>
            <person name="Park H.-J."/>
            <person name="Ramirez L."/>
            <person name="Alfaro M."/>
            <person name="Sun H."/>
            <person name="Tritt A."/>
            <person name="Yoshinaga Y."/>
            <person name="Zwiers L.-H."/>
            <person name="Turgeon B."/>
            <person name="Goodwin S."/>
            <person name="Spatafora J."/>
            <person name="Crous P."/>
            <person name="Grigoriev I."/>
        </authorList>
    </citation>
    <scope>NUCLEOTIDE SEQUENCE</scope>
    <source>
        <strain evidence="2">CBS 110217</strain>
    </source>
</reference>
<keyword evidence="3" id="KW-1185">Reference proteome</keyword>
<protein>
    <submittedName>
        <fullName evidence="2">Ribokinase-like protein</fullName>
    </submittedName>
</protein>
<evidence type="ECO:0000259" key="1">
    <source>
        <dbReference type="Pfam" id="PF00294"/>
    </source>
</evidence>
<dbReference type="PANTHER" id="PTHR47098">
    <property type="entry name" value="PROTEIN MAK32"/>
    <property type="match status" value="1"/>
</dbReference>
<dbReference type="Gene3D" id="3.40.1190.20">
    <property type="match status" value="1"/>
</dbReference>
<comment type="caution">
    <text evidence="2">The sequence shown here is derived from an EMBL/GenBank/DDBJ whole genome shotgun (WGS) entry which is preliminary data.</text>
</comment>
<evidence type="ECO:0000313" key="3">
    <source>
        <dbReference type="Proteomes" id="UP000799777"/>
    </source>
</evidence>
<evidence type="ECO:0000313" key="2">
    <source>
        <dbReference type="EMBL" id="KAF2033638.1"/>
    </source>
</evidence>
<dbReference type="EMBL" id="ML978165">
    <property type="protein sequence ID" value="KAF2033638.1"/>
    <property type="molecule type" value="Genomic_DNA"/>
</dbReference>
<dbReference type="Pfam" id="PF00294">
    <property type="entry name" value="PfkB"/>
    <property type="match status" value="1"/>
</dbReference>
<proteinExistence type="predicted"/>
<dbReference type="InterPro" id="IPR029056">
    <property type="entry name" value="Ribokinase-like"/>
</dbReference>
<sequence length="374" mass="41632">MKYPQLGPQVLDFVSLGMVVLDEIRTPGWPPLTDVVGGSGAFATLGARLFNSGIPVSKVQPGGLSRLTWPSKNVGCMVRAGHDFPEHVLQELDKGLLEYQDNTFGPKTFTYTTEPLKTKPIDLIDTPLLKAKIFHFLATPDEIMQLVPQLREARRKYYSSRDAIVIWEPLPDSCTEDMMEHVLLACELVQIFSPNHIEAGNLFGYTGGFEKERIETYAKRFVSCIGIDNEDTRGIVVIRYAEHGSLTVDLACRIPQQTIRQKVWLPPFYPSESPKVVEATGAGNAFLGGFAVGLIESRECRTASVYDHIAASFAVEQIGLPRLELQIGDDGETRPETWNGVGGRGRLADYEESFVDDDHQFNWCRNNCVPPERG</sequence>
<gene>
    <name evidence="2" type="ORF">EK21DRAFT_108768</name>
</gene>
<name>A0A9P4HFJ4_9PLEO</name>
<dbReference type="SUPFAM" id="SSF53613">
    <property type="entry name" value="Ribokinase-like"/>
    <property type="match status" value="1"/>
</dbReference>
<feature type="domain" description="Carbohydrate kinase PfkB" evidence="1">
    <location>
        <begin position="163"/>
        <end position="319"/>
    </location>
</feature>